<feature type="domain" description="G-protein coupled receptors family 1 profile" evidence="11">
    <location>
        <begin position="97"/>
        <end position="346"/>
    </location>
</feature>
<dbReference type="GeneID" id="115823305"/>
<evidence type="ECO:0000256" key="1">
    <source>
        <dbReference type="ARBA" id="ARBA00004651"/>
    </source>
</evidence>
<keyword evidence="8" id="KW-0675">Receptor</keyword>
<keyword evidence="9" id="KW-0807">Transducer</keyword>
<feature type="transmembrane region" description="Helical" evidence="10">
    <location>
        <begin position="154"/>
        <end position="172"/>
    </location>
</feature>
<dbReference type="OrthoDB" id="10015690at2759"/>
<dbReference type="Pfam" id="PF00001">
    <property type="entry name" value="7tm_1"/>
    <property type="match status" value="1"/>
</dbReference>
<dbReference type="PANTHER" id="PTHR10489:SF730">
    <property type="entry name" value="CHEMOKINE XC RECEPTOR 1"/>
    <property type="match status" value="1"/>
</dbReference>
<feature type="transmembrane region" description="Helical" evidence="10">
    <location>
        <begin position="118"/>
        <end position="142"/>
    </location>
</feature>
<feature type="transmembrane region" description="Helical" evidence="10">
    <location>
        <begin position="249"/>
        <end position="270"/>
    </location>
</feature>
<keyword evidence="3 10" id="KW-0812">Transmembrane</keyword>
<proteinExistence type="predicted"/>
<evidence type="ECO:0000256" key="4">
    <source>
        <dbReference type="ARBA" id="ARBA00022989"/>
    </source>
</evidence>
<dbReference type="PRINTS" id="PR00237">
    <property type="entry name" value="GPCRRHODOPSN"/>
</dbReference>
<sequence>MTFSQSFMRVIKVNSTPKRLQPSPIADGMSAAHHCANPRICAEPSTPQQYCVSSNYSSFEYTEDYEDEICRKDEVIKFGSIAIPIFYTVVLILSFIGNILVIVILARYENLKSLTNAFILNLALSDLMFTLGLPFWACYLIWGWTSGEELCKAVSFVFSAGFYSSILFLTLMTIQRYVAVVHPLTDRGGRGPYFTATTSILVWAFSGSAAIPALVHSKVMLDPEKKEERLHCEFDSTGMRHAITYLQNIFFIVSFSVMGFCYVNILRAVLKSRTNKRHRTIRLIFTIVVVFFIGWAPYNIVLFLKTLSDQQVLGLNDCGVSNALDYALFACRVLAFSHCCLNPVFYAFVGVKFRNHLMVILNKLLPSPPGTDSLRSRMATIHSQGSLY</sequence>
<name>A0A6J2WHJ0_CHACN</name>
<dbReference type="GO" id="GO:0019957">
    <property type="term" value="F:C-C chemokine binding"/>
    <property type="evidence" value="ECO:0007669"/>
    <property type="project" value="TreeGrafter"/>
</dbReference>
<protein>
    <submittedName>
        <fullName evidence="13">Chemokine XC receptor 1-like</fullName>
    </submittedName>
</protein>
<evidence type="ECO:0000256" key="3">
    <source>
        <dbReference type="ARBA" id="ARBA00022692"/>
    </source>
</evidence>
<evidence type="ECO:0000313" key="13">
    <source>
        <dbReference type="RefSeq" id="XP_030643212.1"/>
    </source>
</evidence>
<dbReference type="Gene3D" id="1.20.1070.10">
    <property type="entry name" value="Rhodopsin 7-helix transmembrane proteins"/>
    <property type="match status" value="1"/>
</dbReference>
<dbReference type="PRINTS" id="PR00657">
    <property type="entry name" value="CCCHEMOKINER"/>
</dbReference>
<feature type="transmembrane region" description="Helical" evidence="10">
    <location>
        <begin position="81"/>
        <end position="106"/>
    </location>
</feature>
<keyword evidence="2" id="KW-1003">Cell membrane</keyword>
<evidence type="ECO:0000259" key="11">
    <source>
        <dbReference type="PROSITE" id="PS50262"/>
    </source>
</evidence>
<dbReference type="PROSITE" id="PS50262">
    <property type="entry name" value="G_PROTEIN_RECEP_F1_2"/>
    <property type="match status" value="1"/>
</dbReference>
<keyword evidence="12" id="KW-1185">Reference proteome</keyword>
<evidence type="ECO:0000256" key="2">
    <source>
        <dbReference type="ARBA" id="ARBA00022475"/>
    </source>
</evidence>
<dbReference type="InterPro" id="IPR017452">
    <property type="entry name" value="GPCR_Rhodpsn_7TM"/>
</dbReference>
<dbReference type="InParanoid" id="A0A6J2WHJ0"/>
<keyword evidence="7" id="KW-1015">Disulfide bond</keyword>
<dbReference type="GO" id="GO:0019722">
    <property type="term" value="P:calcium-mediated signaling"/>
    <property type="evidence" value="ECO:0007669"/>
    <property type="project" value="TreeGrafter"/>
</dbReference>
<evidence type="ECO:0000256" key="10">
    <source>
        <dbReference type="SAM" id="Phobius"/>
    </source>
</evidence>
<evidence type="ECO:0000256" key="7">
    <source>
        <dbReference type="ARBA" id="ARBA00023157"/>
    </source>
</evidence>
<dbReference type="SUPFAM" id="SSF81321">
    <property type="entry name" value="Family A G protein-coupled receptor-like"/>
    <property type="match status" value="1"/>
</dbReference>
<dbReference type="GO" id="GO:0060326">
    <property type="term" value="P:cell chemotaxis"/>
    <property type="evidence" value="ECO:0007669"/>
    <property type="project" value="TreeGrafter"/>
</dbReference>
<dbReference type="Proteomes" id="UP000504632">
    <property type="component" value="Chromosome 10"/>
</dbReference>
<organism evidence="12 13">
    <name type="scientific">Chanos chanos</name>
    <name type="common">Milkfish</name>
    <name type="synonym">Mugil chanos</name>
    <dbReference type="NCBI Taxonomy" id="29144"/>
    <lineage>
        <taxon>Eukaryota</taxon>
        <taxon>Metazoa</taxon>
        <taxon>Chordata</taxon>
        <taxon>Craniata</taxon>
        <taxon>Vertebrata</taxon>
        <taxon>Euteleostomi</taxon>
        <taxon>Actinopterygii</taxon>
        <taxon>Neopterygii</taxon>
        <taxon>Teleostei</taxon>
        <taxon>Ostariophysi</taxon>
        <taxon>Gonorynchiformes</taxon>
        <taxon>Chanidae</taxon>
        <taxon>Chanos</taxon>
    </lineage>
</organism>
<evidence type="ECO:0000313" key="12">
    <source>
        <dbReference type="Proteomes" id="UP000504632"/>
    </source>
</evidence>
<dbReference type="GO" id="GO:0006955">
    <property type="term" value="P:immune response"/>
    <property type="evidence" value="ECO:0007669"/>
    <property type="project" value="TreeGrafter"/>
</dbReference>
<keyword evidence="4 10" id="KW-1133">Transmembrane helix</keyword>
<comment type="subcellular location">
    <subcellularLocation>
        <location evidence="1">Cell membrane</location>
        <topology evidence="1">Multi-pass membrane protein</topology>
    </subcellularLocation>
</comment>
<feature type="transmembrane region" description="Helical" evidence="10">
    <location>
        <begin position="193"/>
        <end position="215"/>
    </location>
</feature>
<dbReference type="InterPro" id="IPR000276">
    <property type="entry name" value="GPCR_Rhodpsn"/>
</dbReference>
<keyword evidence="5" id="KW-0297">G-protein coupled receptor</keyword>
<dbReference type="GO" id="GO:0009897">
    <property type="term" value="C:external side of plasma membrane"/>
    <property type="evidence" value="ECO:0007669"/>
    <property type="project" value="TreeGrafter"/>
</dbReference>
<dbReference type="RefSeq" id="XP_030643212.1">
    <property type="nucleotide sequence ID" value="XM_030787352.1"/>
</dbReference>
<gene>
    <name evidence="13" type="primary">LOC115823305</name>
</gene>
<accession>A0A6J2WHJ0</accession>
<keyword evidence="6 10" id="KW-0472">Membrane</keyword>
<dbReference type="GO" id="GO:0007204">
    <property type="term" value="P:positive regulation of cytosolic calcium ion concentration"/>
    <property type="evidence" value="ECO:0007669"/>
    <property type="project" value="TreeGrafter"/>
</dbReference>
<dbReference type="InterPro" id="IPR000355">
    <property type="entry name" value="Chemokine_rcpt"/>
</dbReference>
<feature type="transmembrane region" description="Helical" evidence="10">
    <location>
        <begin position="324"/>
        <end position="349"/>
    </location>
</feature>
<dbReference type="AlphaFoldDB" id="A0A6J2WHJ0"/>
<dbReference type="PANTHER" id="PTHR10489">
    <property type="entry name" value="CELL ADHESION MOLECULE"/>
    <property type="match status" value="1"/>
</dbReference>
<feature type="transmembrane region" description="Helical" evidence="10">
    <location>
        <begin position="282"/>
        <end position="304"/>
    </location>
</feature>
<dbReference type="GO" id="GO:0016493">
    <property type="term" value="F:C-C chemokine receptor activity"/>
    <property type="evidence" value="ECO:0007669"/>
    <property type="project" value="TreeGrafter"/>
</dbReference>
<evidence type="ECO:0000256" key="6">
    <source>
        <dbReference type="ARBA" id="ARBA00023136"/>
    </source>
</evidence>
<dbReference type="InterPro" id="IPR050119">
    <property type="entry name" value="CCR1-9-like"/>
</dbReference>
<evidence type="ECO:0000256" key="9">
    <source>
        <dbReference type="ARBA" id="ARBA00023224"/>
    </source>
</evidence>
<reference evidence="13" key="1">
    <citation type="submission" date="2025-08" db="UniProtKB">
        <authorList>
            <consortium name="RefSeq"/>
        </authorList>
    </citation>
    <scope>IDENTIFICATION</scope>
</reference>
<evidence type="ECO:0000256" key="5">
    <source>
        <dbReference type="ARBA" id="ARBA00023040"/>
    </source>
</evidence>
<dbReference type="FunFam" id="1.20.1070.10:FF:000130">
    <property type="entry name" value="Chemokine (C-C motif) receptor 2"/>
    <property type="match status" value="1"/>
</dbReference>
<evidence type="ECO:0000256" key="8">
    <source>
        <dbReference type="ARBA" id="ARBA00023170"/>
    </source>
</evidence>